<evidence type="ECO:0000256" key="4">
    <source>
        <dbReference type="ARBA" id="ARBA00011802"/>
    </source>
</evidence>
<feature type="chain" id="PRO_5045555892" description="Endoplasmic reticulum oxidoreductin-1-like protein" evidence="16">
    <location>
        <begin position="19"/>
        <end position="503"/>
    </location>
</feature>
<dbReference type="PANTHER" id="PTHR12613">
    <property type="entry name" value="ERO1-RELATED"/>
    <property type="match status" value="1"/>
</dbReference>
<evidence type="ECO:0000256" key="5">
    <source>
        <dbReference type="ARBA" id="ARBA00022448"/>
    </source>
</evidence>
<evidence type="ECO:0000256" key="6">
    <source>
        <dbReference type="ARBA" id="ARBA00022630"/>
    </source>
</evidence>
<evidence type="ECO:0008006" key="19">
    <source>
        <dbReference type="Google" id="ProtNLM"/>
    </source>
</evidence>
<evidence type="ECO:0000256" key="2">
    <source>
        <dbReference type="ARBA" id="ARBA00004367"/>
    </source>
</evidence>
<gene>
    <name evidence="17" type="ORF">OUZ56_013976</name>
</gene>
<keyword evidence="13" id="KW-1015">Disulfide bond</keyword>
<evidence type="ECO:0000256" key="11">
    <source>
        <dbReference type="ARBA" id="ARBA00023002"/>
    </source>
</evidence>
<dbReference type="EMBL" id="JAOYFB010000002">
    <property type="protein sequence ID" value="KAK4008850.1"/>
    <property type="molecule type" value="Genomic_DNA"/>
</dbReference>
<evidence type="ECO:0000313" key="17">
    <source>
        <dbReference type="EMBL" id="KAK4008850.1"/>
    </source>
</evidence>
<comment type="similarity">
    <text evidence="3">Belongs to the EROs family.</text>
</comment>
<evidence type="ECO:0000256" key="10">
    <source>
        <dbReference type="ARBA" id="ARBA00022982"/>
    </source>
</evidence>
<evidence type="ECO:0000256" key="15">
    <source>
        <dbReference type="ARBA" id="ARBA00023284"/>
    </source>
</evidence>
<sequence length="503" mass="56820">MTNTLLALLIFCIVPAWCQFGFLPPKTPASPAIADSFSEVLADVMCTLKGAVLKGNVDECECSVDLVDKFNNYRVYPRLKSLLSKNYFRFFKVNLRKPCPFWPDDGGCASSACTVESCTEANVPREIFLNIKNKSNLFGPVNNPKLSSESQDAGKCSEGSDEELGYLNTTLTKEISADLALWKLHDDSQHSFCDVDDDNNNDSVFVDLLLNPERYTGYKGSSAQRIWKTIYEENCFKPKRGYGPYIDSTNVGDLCLEKRAFYRAISGLHASINIHLCAQYLHSHGVPGLQRWGLNHEEFQARFDPERTHGEGPKWLRNLYFLYLLELRAIAKAAPYLEQLPFYTGNETEDAEVNIAVHDLLNQIKSFQPHFNESSMFTGGSKQARKLKEEFRHHFRNITRIMDCVGCDKCKVWGKLQTQGLGTALKILFSGSFDKANPTAFDLKSMKRSRFQLTRNEVVALFNAFGRLSNRHKNNRMATSINIEQLSGIIVPPKAKRGSKEPL</sequence>
<keyword evidence="5" id="KW-0813">Transport</keyword>
<evidence type="ECO:0000256" key="14">
    <source>
        <dbReference type="ARBA" id="ARBA00023180"/>
    </source>
</evidence>
<keyword evidence="12" id="KW-0472">Membrane</keyword>
<keyword evidence="7 16" id="KW-0732">Signal</keyword>
<comment type="cofactor">
    <cofactor evidence="1">
        <name>FAD</name>
        <dbReference type="ChEBI" id="CHEBI:57692"/>
    </cofactor>
</comment>
<keyword evidence="18" id="KW-1185">Reference proteome</keyword>
<dbReference type="PANTHER" id="PTHR12613:SF0">
    <property type="entry name" value="ERO1-LIKE PROTEIN"/>
    <property type="match status" value="1"/>
</dbReference>
<comment type="subunit">
    <text evidence="4">May function both as a monomer and a homodimer.</text>
</comment>
<evidence type="ECO:0000256" key="13">
    <source>
        <dbReference type="ARBA" id="ARBA00023157"/>
    </source>
</evidence>
<reference evidence="17 18" key="1">
    <citation type="journal article" date="2023" name="Nucleic Acids Res.">
        <title>The hologenome of Daphnia magna reveals possible DNA methylation and microbiome-mediated evolution of the host genome.</title>
        <authorList>
            <person name="Chaturvedi A."/>
            <person name="Li X."/>
            <person name="Dhandapani V."/>
            <person name="Marshall H."/>
            <person name="Kissane S."/>
            <person name="Cuenca-Cambronero M."/>
            <person name="Asole G."/>
            <person name="Calvet F."/>
            <person name="Ruiz-Romero M."/>
            <person name="Marangio P."/>
            <person name="Guigo R."/>
            <person name="Rago D."/>
            <person name="Mirbahai L."/>
            <person name="Eastwood N."/>
            <person name="Colbourne J.K."/>
            <person name="Zhou J."/>
            <person name="Mallon E."/>
            <person name="Orsini L."/>
        </authorList>
    </citation>
    <scope>NUCLEOTIDE SEQUENCE [LARGE SCALE GENOMIC DNA]</scope>
    <source>
        <strain evidence="17">LRV0_1</strain>
    </source>
</reference>
<keyword evidence="8" id="KW-0256">Endoplasmic reticulum</keyword>
<evidence type="ECO:0000256" key="8">
    <source>
        <dbReference type="ARBA" id="ARBA00022824"/>
    </source>
</evidence>
<comment type="caution">
    <text evidence="17">The sequence shown here is derived from an EMBL/GenBank/DDBJ whole genome shotgun (WGS) entry which is preliminary data.</text>
</comment>
<keyword evidence="9" id="KW-0274">FAD</keyword>
<keyword evidence="10" id="KW-0249">Electron transport</keyword>
<keyword evidence="6" id="KW-0285">Flavoprotein</keyword>
<evidence type="ECO:0000256" key="12">
    <source>
        <dbReference type="ARBA" id="ARBA00023136"/>
    </source>
</evidence>
<evidence type="ECO:0000256" key="7">
    <source>
        <dbReference type="ARBA" id="ARBA00022729"/>
    </source>
</evidence>
<keyword evidence="11" id="KW-0560">Oxidoreductase</keyword>
<dbReference type="InterPro" id="IPR007266">
    <property type="entry name" value="Ero1"/>
</dbReference>
<proteinExistence type="inferred from homology"/>
<name>A0ABQ9Z7I2_9CRUS</name>
<comment type="subcellular location">
    <subcellularLocation>
        <location evidence="2">Endoplasmic reticulum membrane</location>
        <topology evidence="2">Peripheral membrane protein</topology>
        <orientation evidence="2">Lumenal side</orientation>
    </subcellularLocation>
</comment>
<dbReference type="SUPFAM" id="SSF110019">
    <property type="entry name" value="ERO1-like"/>
    <property type="match status" value="1"/>
</dbReference>
<dbReference type="InterPro" id="IPR037192">
    <property type="entry name" value="ERO1-like_sf"/>
</dbReference>
<evidence type="ECO:0000256" key="9">
    <source>
        <dbReference type="ARBA" id="ARBA00022827"/>
    </source>
</evidence>
<feature type="signal peptide" evidence="16">
    <location>
        <begin position="1"/>
        <end position="18"/>
    </location>
</feature>
<evidence type="ECO:0000256" key="3">
    <source>
        <dbReference type="ARBA" id="ARBA00008277"/>
    </source>
</evidence>
<keyword evidence="15" id="KW-0676">Redox-active center</keyword>
<evidence type="ECO:0000313" key="18">
    <source>
        <dbReference type="Proteomes" id="UP001234178"/>
    </source>
</evidence>
<evidence type="ECO:0000256" key="1">
    <source>
        <dbReference type="ARBA" id="ARBA00001974"/>
    </source>
</evidence>
<protein>
    <recommendedName>
        <fullName evidence="19">Endoplasmic reticulum oxidoreductin-1-like protein</fullName>
    </recommendedName>
</protein>
<accession>A0ABQ9Z7I2</accession>
<evidence type="ECO:0000256" key="16">
    <source>
        <dbReference type="SAM" id="SignalP"/>
    </source>
</evidence>
<organism evidence="17 18">
    <name type="scientific">Daphnia magna</name>
    <dbReference type="NCBI Taxonomy" id="35525"/>
    <lineage>
        <taxon>Eukaryota</taxon>
        <taxon>Metazoa</taxon>
        <taxon>Ecdysozoa</taxon>
        <taxon>Arthropoda</taxon>
        <taxon>Crustacea</taxon>
        <taxon>Branchiopoda</taxon>
        <taxon>Diplostraca</taxon>
        <taxon>Cladocera</taxon>
        <taxon>Anomopoda</taxon>
        <taxon>Daphniidae</taxon>
        <taxon>Daphnia</taxon>
    </lineage>
</organism>
<dbReference type="PIRSF" id="PIRSF017205">
    <property type="entry name" value="ERO1"/>
    <property type="match status" value="1"/>
</dbReference>
<dbReference type="Proteomes" id="UP001234178">
    <property type="component" value="Unassembled WGS sequence"/>
</dbReference>
<dbReference type="Pfam" id="PF04137">
    <property type="entry name" value="ERO1"/>
    <property type="match status" value="1"/>
</dbReference>
<keyword evidence="14" id="KW-0325">Glycoprotein</keyword>